<dbReference type="InterPro" id="IPR013762">
    <property type="entry name" value="Integrase-like_cat_sf"/>
</dbReference>
<evidence type="ECO:0000256" key="1">
    <source>
        <dbReference type="ARBA" id="ARBA00023172"/>
    </source>
</evidence>
<accession>A0A9N9IUT8</accession>
<reference evidence="3" key="1">
    <citation type="submission" date="2021-06" db="EMBL/GenBank/DDBJ databases">
        <authorList>
            <person name="Kallberg Y."/>
            <person name="Tangrot J."/>
            <person name="Rosling A."/>
        </authorList>
    </citation>
    <scope>NUCLEOTIDE SEQUENCE</scope>
    <source>
        <strain evidence="3">UK204</strain>
    </source>
</reference>
<dbReference type="EMBL" id="CAJVPQ010018648">
    <property type="protein sequence ID" value="CAG8751554.1"/>
    <property type="molecule type" value="Genomic_DNA"/>
</dbReference>
<dbReference type="SUPFAM" id="SSF56349">
    <property type="entry name" value="DNA breaking-rejoining enzymes"/>
    <property type="match status" value="1"/>
</dbReference>
<comment type="caution">
    <text evidence="3">The sequence shown here is derived from an EMBL/GenBank/DDBJ whole genome shotgun (WGS) entry which is preliminary data.</text>
</comment>
<evidence type="ECO:0000259" key="2">
    <source>
        <dbReference type="PROSITE" id="PS51898"/>
    </source>
</evidence>
<proteinExistence type="predicted"/>
<dbReference type="Pfam" id="PF00589">
    <property type="entry name" value="Phage_integrase"/>
    <property type="match status" value="1"/>
</dbReference>
<dbReference type="GO" id="GO:0015074">
    <property type="term" value="P:DNA integration"/>
    <property type="evidence" value="ECO:0007669"/>
    <property type="project" value="InterPro"/>
</dbReference>
<dbReference type="InterPro" id="IPR002104">
    <property type="entry name" value="Integrase_catalytic"/>
</dbReference>
<dbReference type="Proteomes" id="UP000789570">
    <property type="component" value="Unassembled WGS sequence"/>
</dbReference>
<dbReference type="PROSITE" id="PS51898">
    <property type="entry name" value="TYR_RECOMBINASE"/>
    <property type="match status" value="1"/>
</dbReference>
<keyword evidence="1" id="KW-0233">DNA recombination</keyword>
<sequence length="176" mass="20435">MEIKLVKSIAKADLWSELVLFIKKELAILSEEEDLELYEKKYPKPKPLSKEVQYFQKKEKLEIKAGLRITEALNFDLSLEHRENHKFLEQVKKEMNLPNNVELSPHTLRRCFATYQAISGMPLPVLQKVLGHSKVSTTALYIRDGDLSNLPKLASNSAIQDLKQQVNHYQTLYQKR</sequence>
<evidence type="ECO:0000313" key="4">
    <source>
        <dbReference type="Proteomes" id="UP000789570"/>
    </source>
</evidence>
<keyword evidence="4" id="KW-1185">Reference proteome</keyword>
<dbReference type="AlphaFoldDB" id="A0A9N9IUT8"/>
<dbReference type="GO" id="GO:0006310">
    <property type="term" value="P:DNA recombination"/>
    <property type="evidence" value="ECO:0007669"/>
    <property type="project" value="UniProtKB-KW"/>
</dbReference>
<feature type="domain" description="Tyr recombinase" evidence="2">
    <location>
        <begin position="1"/>
        <end position="155"/>
    </location>
</feature>
<dbReference type="CDD" id="cd00397">
    <property type="entry name" value="DNA_BRE_C"/>
    <property type="match status" value="1"/>
</dbReference>
<dbReference type="InterPro" id="IPR011010">
    <property type="entry name" value="DNA_brk_join_enz"/>
</dbReference>
<protein>
    <submittedName>
        <fullName evidence="3">9932_t:CDS:1</fullName>
    </submittedName>
</protein>
<dbReference type="Gene3D" id="1.10.443.10">
    <property type="entry name" value="Intergrase catalytic core"/>
    <property type="match status" value="1"/>
</dbReference>
<organism evidence="3 4">
    <name type="scientific">Funneliformis caledonium</name>
    <dbReference type="NCBI Taxonomy" id="1117310"/>
    <lineage>
        <taxon>Eukaryota</taxon>
        <taxon>Fungi</taxon>
        <taxon>Fungi incertae sedis</taxon>
        <taxon>Mucoromycota</taxon>
        <taxon>Glomeromycotina</taxon>
        <taxon>Glomeromycetes</taxon>
        <taxon>Glomerales</taxon>
        <taxon>Glomeraceae</taxon>
        <taxon>Funneliformis</taxon>
    </lineage>
</organism>
<name>A0A9N9IUT8_9GLOM</name>
<gene>
    <name evidence="3" type="ORF">FCALED_LOCUS16355</name>
</gene>
<evidence type="ECO:0000313" key="3">
    <source>
        <dbReference type="EMBL" id="CAG8751554.1"/>
    </source>
</evidence>
<feature type="non-terminal residue" evidence="3">
    <location>
        <position position="1"/>
    </location>
</feature>
<dbReference type="OrthoDB" id="2378149at2759"/>
<dbReference type="GO" id="GO:0003677">
    <property type="term" value="F:DNA binding"/>
    <property type="evidence" value="ECO:0007669"/>
    <property type="project" value="InterPro"/>
</dbReference>